<proteinExistence type="predicted"/>
<comment type="caution">
    <text evidence="1">The sequence shown here is derived from an EMBL/GenBank/DDBJ whole genome shotgun (WGS) entry which is preliminary data.</text>
</comment>
<accession>A0ABW2V5J2</accession>
<evidence type="ECO:0000313" key="1">
    <source>
        <dbReference type="EMBL" id="MFC7751409.1"/>
    </source>
</evidence>
<keyword evidence="2" id="KW-1185">Reference proteome</keyword>
<organism evidence="1 2">
    <name type="scientific">Paenibacillus thermoaerophilus</name>
    <dbReference type="NCBI Taxonomy" id="1215385"/>
    <lineage>
        <taxon>Bacteria</taxon>
        <taxon>Bacillati</taxon>
        <taxon>Bacillota</taxon>
        <taxon>Bacilli</taxon>
        <taxon>Bacillales</taxon>
        <taxon>Paenibacillaceae</taxon>
        <taxon>Paenibacillus</taxon>
    </lineage>
</organism>
<name>A0ABW2V5J2_9BACL</name>
<dbReference type="EMBL" id="JBHTGQ010000042">
    <property type="protein sequence ID" value="MFC7751409.1"/>
    <property type="molecule type" value="Genomic_DNA"/>
</dbReference>
<gene>
    <name evidence="1" type="ORF">ACFQWB_15930</name>
</gene>
<evidence type="ECO:0000313" key="2">
    <source>
        <dbReference type="Proteomes" id="UP001596528"/>
    </source>
</evidence>
<protein>
    <submittedName>
        <fullName evidence="1">Uncharacterized protein</fullName>
    </submittedName>
</protein>
<reference evidence="2" key="1">
    <citation type="journal article" date="2019" name="Int. J. Syst. Evol. Microbiol.">
        <title>The Global Catalogue of Microorganisms (GCM) 10K type strain sequencing project: providing services to taxonomists for standard genome sequencing and annotation.</title>
        <authorList>
            <consortium name="The Broad Institute Genomics Platform"/>
            <consortium name="The Broad Institute Genome Sequencing Center for Infectious Disease"/>
            <person name="Wu L."/>
            <person name="Ma J."/>
        </authorList>
    </citation>
    <scope>NUCLEOTIDE SEQUENCE [LARGE SCALE GENOMIC DNA]</scope>
    <source>
        <strain evidence="2">JCM 18657</strain>
    </source>
</reference>
<sequence>MKKQSYYRHISTIAFLFYDTSHSHNSQRGEAAGESAFPGQKLSRSVAAAERQQLCEKDAGGFVFRLDKAMKMLENQDKHGLFEGFRHGKGTVDSTCKSCRKSSTNLVDYV</sequence>
<dbReference type="Proteomes" id="UP001596528">
    <property type="component" value="Unassembled WGS sequence"/>
</dbReference>
<dbReference type="RefSeq" id="WP_138790347.1">
    <property type="nucleotide sequence ID" value="NZ_JBHTGQ010000042.1"/>
</dbReference>